<accession>A0ABU9EP59</accession>
<dbReference type="SUPFAM" id="SSF52540">
    <property type="entry name" value="P-loop containing nucleoside triphosphate hydrolases"/>
    <property type="match status" value="1"/>
</dbReference>
<organism evidence="3 4">
    <name type="scientific">Limnospira fusiformis PMC 851.14</name>
    <dbReference type="NCBI Taxonomy" id="2219512"/>
    <lineage>
        <taxon>Bacteria</taxon>
        <taxon>Bacillati</taxon>
        <taxon>Cyanobacteriota</taxon>
        <taxon>Cyanophyceae</taxon>
        <taxon>Oscillatoriophycideae</taxon>
        <taxon>Oscillatoriales</taxon>
        <taxon>Sirenicapillariaceae</taxon>
        <taxon>Limnospira</taxon>
    </lineage>
</organism>
<protein>
    <submittedName>
        <fullName evidence="3">NB-ARC domain-containing protein</fullName>
    </submittedName>
</protein>
<sequence length="470" mass="53676">MAETLTKPKFMDITELLQFVDRLVSQQTGEHLDDLQKSIIQGLLTGKTYKDIAEDIGNDGYNENYIGDVSRKLFKILSQQLNEDIKKSNFCWTLERAINSQIFGFNNNNVTLCPYYPNGNSEQEEQAIATPQPPPPQKICHDLTMAPKIWKFGDRTDEIDTLSRWLIDESIPLISVVGIAGIGKTTLVKKLVDRHKDNFEVVSWKNLKLSPHLTPIANDILTKFNKESSPKDYQIHDLINLLIQQKCLLILDDLQELFISGKLAGQYQKPYKNYSQFLRTIAQIEHKSSIIVISQEQSQEMLLSLNNDLYPIKSLTLSGLNSVDILESLQLSDRESWSNLIEIYEGHPVYLEDICYLIRNMFCGKVSEFLAEDTPVITELMSSQLGEVFERLSSMEKAIALQLSQVDRPLSRSQLTEKLSLSSTEIIKGLQSLPRRCLLKTMENGTMMFRLSPVFKQYIWKGSMRGLPEI</sequence>
<gene>
    <name evidence="3" type="ORF">AAEJ74_16330</name>
</gene>
<comment type="caution">
    <text evidence="3">The sequence shown here is derived from an EMBL/GenBank/DDBJ whole genome shotgun (WGS) entry which is preliminary data.</text>
</comment>
<dbReference type="Pfam" id="PF00931">
    <property type="entry name" value="NB-ARC"/>
    <property type="match status" value="1"/>
</dbReference>
<keyword evidence="4" id="KW-1185">Reference proteome</keyword>
<dbReference type="InterPro" id="IPR002182">
    <property type="entry name" value="NB-ARC"/>
</dbReference>
<dbReference type="Proteomes" id="UP001387447">
    <property type="component" value="Unassembled WGS sequence"/>
</dbReference>
<dbReference type="Gene3D" id="3.40.50.300">
    <property type="entry name" value="P-loop containing nucleotide triphosphate hydrolases"/>
    <property type="match status" value="1"/>
</dbReference>
<dbReference type="PRINTS" id="PR00364">
    <property type="entry name" value="DISEASERSIST"/>
</dbReference>
<evidence type="ECO:0000313" key="4">
    <source>
        <dbReference type="Proteomes" id="UP001387447"/>
    </source>
</evidence>
<dbReference type="Pfam" id="PF26355">
    <property type="entry name" value="HTH_VMAP-M9"/>
    <property type="match status" value="1"/>
</dbReference>
<dbReference type="InterPro" id="IPR058651">
    <property type="entry name" value="HTH_VMAP-M9"/>
</dbReference>
<dbReference type="PANTHER" id="PTHR36766:SF30">
    <property type="entry name" value="TIR-NBS TYPE DISEASE RESISTANCE PROTEIN-RELATED"/>
    <property type="match status" value="1"/>
</dbReference>
<dbReference type="EMBL" id="JBBWYZ010000013">
    <property type="protein sequence ID" value="MEK9513189.1"/>
    <property type="molecule type" value="Genomic_DNA"/>
</dbReference>
<dbReference type="RefSeq" id="WP_315664054.1">
    <property type="nucleotide sequence ID" value="NZ_JBBWYZ010000013.1"/>
</dbReference>
<evidence type="ECO:0000259" key="1">
    <source>
        <dbReference type="Pfam" id="PF00931"/>
    </source>
</evidence>
<dbReference type="InterPro" id="IPR027417">
    <property type="entry name" value="P-loop_NTPase"/>
</dbReference>
<reference evidence="3 4" key="1">
    <citation type="journal article" date="2024" name="Front. Microbiol.">
        <title>Transcriptomic insights into the dominance of two phototrophs throughout the water column of a tropical hypersaline-alkaline crater lake (Dziani Dzaha, Mayotte).</title>
        <authorList>
            <person name="Duperron S."/>
            <person name="Halary S."/>
            <person name="Bouly J.-P."/>
            <person name="Roussel T."/>
            <person name="Hugoni M."/>
            <person name="Bruto M."/>
            <person name="Oger P."/>
            <person name="Duval C."/>
            <person name="Woo A."/>
            <person name="Jezequiel D."/>
            <person name="Ader M."/>
            <person name="Leboulanger C."/>
            <person name="Agogue H."/>
            <person name="Grossi V."/>
            <person name="Trousselier M."/>
            <person name="Bernard C."/>
        </authorList>
    </citation>
    <scope>NUCLEOTIDE SEQUENCE [LARGE SCALE GENOMIC DNA]</scope>
    <source>
        <strain evidence="3 4">PMC 851.14</strain>
    </source>
</reference>
<dbReference type="PANTHER" id="PTHR36766">
    <property type="entry name" value="PLANT BROAD-SPECTRUM MILDEW RESISTANCE PROTEIN RPW8"/>
    <property type="match status" value="1"/>
</dbReference>
<evidence type="ECO:0000313" key="3">
    <source>
        <dbReference type="EMBL" id="MEK9513189.1"/>
    </source>
</evidence>
<feature type="domain" description="NB-ARC" evidence="1">
    <location>
        <begin position="156"/>
        <end position="254"/>
    </location>
</feature>
<proteinExistence type="predicted"/>
<evidence type="ECO:0000259" key="2">
    <source>
        <dbReference type="Pfam" id="PF26355"/>
    </source>
</evidence>
<name>A0ABU9EP59_LIMFS</name>
<feature type="domain" description="vWA-MoxR associated protein N-terminal HTH" evidence="2">
    <location>
        <begin position="11"/>
        <end position="96"/>
    </location>
</feature>